<evidence type="ECO:0000256" key="3">
    <source>
        <dbReference type="ARBA" id="ARBA00022679"/>
    </source>
</evidence>
<dbReference type="EC" id="2.5.1.30" evidence="8"/>
<organism evidence="8 9">
    <name type="scientific">Theileria equi strain WA</name>
    <dbReference type="NCBI Taxonomy" id="1537102"/>
    <lineage>
        <taxon>Eukaryota</taxon>
        <taxon>Sar</taxon>
        <taxon>Alveolata</taxon>
        <taxon>Apicomplexa</taxon>
        <taxon>Aconoidasida</taxon>
        <taxon>Piroplasmida</taxon>
        <taxon>Theileriidae</taxon>
        <taxon>Theileria</taxon>
    </lineage>
</organism>
<evidence type="ECO:0000256" key="1">
    <source>
        <dbReference type="ARBA" id="ARBA00001946"/>
    </source>
</evidence>
<dbReference type="SUPFAM" id="SSF48576">
    <property type="entry name" value="Terpenoid synthases"/>
    <property type="match status" value="1"/>
</dbReference>
<dbReference type="STRING" id="1537102.L1LCN4"/>
<dbReference type="VEuPathDB" id="PiroplasmaDB:BEWA_015710"/>
<evidence type="ECO:0000256" key="7">
    <source>
        <dbReference type="RuleBase" id="RU004466"/>
    </source>
</evidence>
<dbReference type="GO" id="GO:0008299">
    <property type="term" value="P:isoprenoid biosynthetic process"/>
    <property type="evidence" value="ECO:0007669"/>
    <property type="project" value="UniProtKB-KW"/>
</dbReference>
<keyword evidence="5" id="KW-0460">Magnesium</keyword>
<dbReference type="GO" id="GO:0000010">
    <property type="term" value="F:heptaprenyl diphosphate synthase activity"/>
    <property type="evidence" value="ECO:0007669"/>
    <property type="project" value="UniProtKB-EC"/>
</dbReference>
<dbReference type="PANTHER" id="PTHR12001">
    <property type="entry name" value="GERANYLGERANYL PYROPHOSPHATE SYNTHASE"/>
    <property type="match status" value="1"/>
</dbReference>
<gene>
    <name evidence="8" type="ORF">BEWA_015710</name>
</gene>
<keyword evidence="6" id="KW-0414">Isoprene biosynthesis</keyword>
<dbReference type="GO" id="GO:1990234">
    <property type="term" value="C:transferase complex"/>
    <property type="evidence" value="ECO:0007669"/>
    <property type="project" value="TreeGrafter"/>
</dbReference>
<keyword evidence="4" id="KW-0479">Metal-binding</keyword>
<keyword evidence="9" id="KW-1185">Reference proteome</keyword>
<dbReference type="InterPro" id="IPR008949">
    <property type="entry name" value="Isoprenoid_synthase_dom_sf"/>
</dbReference>
<dbReference type="EMBL" id="ACOU01000004">
    <property type="protein sequence ID" value="EKX73010.1"/>
    <property type="molecule type" value="Genomic_DNA"/>
</dbReference>
<dbReference type="eggNOG" id="KOG0776">
    <property type="taxonomic scope" value="Eukaryota"/>
</dbReference>
<accession>L1LCN4</accession>
<comment type="similarity">
    <text evidence="2 7">Belongs to the FPP/GGPP synthase family.</text>
</comment>
<dbReference type="GO" id="GO:0006744">
    <property type="term" value="P:ubiquinone biosynthetic process"/>
    <property type="evidence" value="ECO:0007669"/>
    <property type="project" value="TreeGrafter"/>
</dbReference>
<dbReference type="Pfam" id="PF00348">
    <property type="entry name" value="polyprenyl_synt"/>
    <property type="match status" value="1"/>
</dbReference>
<dbReference type="AlphaFoldDB" id="L1LCN4"/>
<evidence type="ECO:0000313" key="8">
    <source>
        <dbReference type="EMBL" id="EKX73010.1"/>
    </source>
</evidence>
<dbReference type="Proteomes" id="UP000031512">
    <property type="component" value="Unassembled WGS sequence"/>
</dbReference>
<evidence type="ECO:0000256" key="4">
    <source>
        <dbReference type="ARBA" id="ARBA00022723"/>
    </source>
</evidence>
<dbReference type="PANTHER" id="PTHR12001:SF69">
    <property type="entry name" value="ALL TRANS-POLYPRENYL-DIPHOSPHATE SYNTHASE PDSS1"/>
    <property type="match status" value="1"/>
</dbReference>
<dbReference type="CDD" id="cd00685">
    <property type="entry name" value="Trans_IPPS_HT"/>
    <property type="match status" value="1"/>
</dbReference>
<keyword evidence="3 7" id="KW-0808">Transferase</keyword>
<dbReference type="OrthoDB" id="361566at2759"/>
<dbReference type="InterPro" id="IPR033749">
    <property type="entry name" value="Polyprenyl_synt_CS"/>
</dbReference>
<dbReference type="Gene3D" id="1.10.600.10">
    <property type="entry name" value="Farnesyl Diphosphate Synthase"/>
    <property type="match status" value="1"/>
</dbReference>
<dbReference type="InterPro" id="IPR000092">
    <property type="entry name" value="Polyprenyl_synt"/>
</dbReference>
<evidence type="ECO:0000256" key="2">
    <source>
        <dbReference type="ARBA" id="ARBA00006706"/>
    </source>
</evidence>
<evidence type="ECO:0000313" key="9">
    <source>
        <dbReference type="Proteomes" id="UP000031512"/>
    </source>
</evidence>
<comment type="cofactor">
    <cofactor evidence="1">
        <name>Mg(2+)</name>
        <dbReference type="ChEBI" id="CHEBI:18420"/>
    </cofactor>
</comment>
<dbReference type="GO" id="GO:0046872">
    <property type="term" value="F:metal ion binding"/>
    <property type="evidence" value="ECO:0007669"/>
    <property type="project" value="UniProtKB-KW"/>
</dbReference>
<name>L1LCN4_THEEQ</name>
<reference evidence="8 9" key="1">
    <citation type="journal article" date="2012" name="BMC Genomics">
        <title>Comparative genomic analysis and phylogenetic position of Theileria equi.</title>
        <authorList>
            <person name="Kappmeyer L.S."/>
            <person name="Thiagarajan M."/>
            <person name="Herndon D.R."/>
            <person name="Ramsay J.D."/>
            <person name="Caler E."/>
            <person name="Djikeng A."/>
            <person name="Gillespie J.J."/>
            <person name="Lau A.O."/>
            <person name="Roalson E.H."/>
            <person name="Silva J.C."/>
            <person name="Silva M.G."/>
            <person name="Suarez C.E."/>
            <person name="Ueti M.W."/>
            <person name="Nene V.M."/>
            <person name="Mealey R.H."/>
            <person name="Knowles D.P."/>
            <person name="Brayton K.A."/>
        </authorList>
    </citation>
    <scope>NUCLEOTIDE SEQUENCE [LARGE SCALE GENOMIC DNA]</scope>
    <source>
        <strain evidence="8 9">WA</strain>
    </source>
</reference>
<dbReference type="PROSITE" id="PS00444">
    <property type="entry name" value="POLYPRENYL_SYNTHASE_2"/>
    <property type="match status" value="1"/>
</dbReference>
<comment type="caution">
    <text evidence="8">The sequence shown here is derived from an EMBL/GenBank/DDBJ whole genome shotgun (WGS) entry which is preliminary data.</text>
</comment>
<dbReference type="KEGG" id="beq:BEWA_015710"/>
<proteinExistence type="inferred from homology"/>
<evidence type="ECO:0000256" key="5">
    <source>
        <dbReference type="ARBA" id="ARBA00022842"/>
    </source>
</evidence>
<sequence length="330" mass="36880">MSAFMDKVLSIVNTENEKVNGMIKYIINAPSKLFRPQLGLLLHRFLRTVDDKNEKSSSHGDSLHSSAPDDIYSDSILHLLRAYEIVHVGTLIHDDVLDDSDTRRTLKSIHNIVGTKAAILIGDLMLTRACHSIILLDSKELNIRMANSLENLIKGELMQVKYSENLQEMFESYLRKIFLKTASLIAETCASVAVLRGHGKEIVEKCYQVGLHIGMSFQICDDLLDYNSKSHLLGKPVLNDLSAGLITLPLLFAIPDHKELHGKVKSGLDVETIMPYVSKSLSFERCKHALLLHMTEAHRFLEEIEGSTTLSSEGSAIIRYALDNVTRVKG</sequence>
<dbReference type="RefSeq" id="XP_004832462.1">
    <property type="nucleotide sequence ID" value="XM_004832405.1"/>
</dbReference>
<protein>
    <submittedName>
        <fullName evidence="8">Polyprenyl synthetase family member protein</fullName>
        <ecNumber evidence="8">2.5.1.30</ecNumber>
    </submittedName>
</protein>
<evidence type="ECO:0000256" key="6">
    <source>
        <dbReference type="ARBA" id="ARBA00023229"/>
    </source>
</evidence>
<dbReference type="GeneID" id="15802674"/>